<feature type="binding site" evidence="19">
    <location>
        <begin position="474"/>
        <end position="475"/>
    </location>
    <ligand>
        <name>phosphoenolpyruvate</name>
        <dbReference type="ChEBI" id="CHEBI:58702"/>
    </ligand>
</feature>
<evidence type="ECO:0000256" key="1">
    <source>
        <dbReference type="ARBA" id="ARBA00000683"/>
    </source>
</evidence>
<evidence type="ECO:0000256" key="20">
    <source>
        <dbReference type="PIRSR" id="PIRSR000732-3"/>
    </source>
</evidence>
<dbReference type="Gene3D" id="3.20.20.60">
    <property type="entry name" value="Phosphoenolpyruvate-binding domains"/>
    <property type="match status" value="1"/>
</dbReference>
<dbReference type="EC" id="2.7.3.9" evidence="6 17"/>
<organism evidence="24 25">
    <name type="scientific">Pelagibius litoralis</name>
    <dbReference type="NCBI Taxonomy" id="374515"/>
    <lineage>
        <taxon>Bacteria</taxon>
        <taxon>Pseudomonadati</taxon>
        <taxon>Pseudomonadota</taxon>
        <taxon>Alphaproteobacteria</taxon>
        <taxon>Rhodospirillales</taxon>
        <taxon>Rhodovibrionaceae</taxon>
        <taxon>Pelagibius</taxon>
    </lineage>
</organism>
<dbReference type="PANTHER" id="PTHR46244">
    <property type="entry name" value="PHOSPHOENOLPYRUVATE-PROTEIN PHOSPHOTRANSFERASE"/>
    <property type="match status" value="1"/>
</dbReference>
<reference evidence="24" key="1">
    <citation type="submission" date="2020-03" db="EMBL/GenBank/DDBJ databases">
        <title>Genome of Pelagibius litoralis DSM 21314T.</title>
        <authorList>
            <person name="Wang G."/>
        </authorList>
    </citation>
    <scope>NUCLEOTIDE SEQUENCE</scope>
    <source>
        <strain evidence="24">DSM 21314</strain>
    </source>
</reference>
<evidence type="ECO:0000256" key="4">
    <source>
        <dbReference type="ARBA" id="ARBA00004496"/>
    </source>
</evidence>
<evidence type="ECO:0000256" key="8">
    <source>
        <dbReference type="ARBA" id="ARBA00022448"/>
    </source>
</evidence>
<feature type="binding site" evidence="20">
    <location>
        <position position="475"/>
    </location>
    <ligand>
        <name>Mg(2+)</name>
        <dbReference type="ChEBI" id="CHEBI:18420"/>
    </ligand>
</feature>
<dbReference type="EMBL" id="JAAQPH010000003">
    <property type="protein sequence ID" value="NIA68009.1"/>
    <property type="molecule type" value="Genomic_DNA"/>
</dbReference>
<dbReference type="GO" id="GO:0008965">
    <property type="term" value="F:phosphoenolpyruvate-protein phosphotransferase activity"/>
    <property type="evidence" value="ECO:0007669"/>
    <property type="project" value="UniProtKB-EC"/>
</dbReference>
<dbReference type="PIRSF" id="PIRSF000732">
    <property type="entry name" value="PTS_enzyme_I"/>
    <property type="match status" value="1"/>
</dbReference>
<proteinExistence type="inferred from homology"/>
<keyword evidence="13 17" id="KW-0479">Metal-binding</keyword>
<dbReference type="GO" id="GO:0046872">
    <property type="term" value="F:metal ion binding"/>
    <property type="evidence" value="ECO:0007669"/>
    <property type="project" value="UniProtKB-KW"/>
</dbReference>
<sequence>MKTDSKSRRRGQEQVFEGLGVSPGVGIGPAYVREAGDLHVPEYQIPVSRVSREKKRFAEATAKAIRQVGKLKAKSLGIHGLAAEELGYLLDAHLQMLKSSRLIGGIEAQIGKDRRNAESAVMTEISAIAQDFAAMEDAYLSARADDVREVGHRILRNLTDTAFRGFTGLERDSIVISEEISPADTALMDPREIAGFACILGGAEGHTAIMARSLGLPAVLGVPGLIPAIKTGDVLIVDGSNGLVIVNPTAKRQAAYQRRLKDMAREVRSLARLRDIPAETRDGQRITLEVNLELPREVDQAALVGAEGVGLLRTEFMYMNRDDLPGEDEQYAALAEIVRTMRGRPVTVRTLDVGGEKLASSLGDHLAESQNPALGLRAIRLSLKEPKLLRTQLAAILRAGAHGPLRILLPMISNPGEVIAVRKELDKTARRLRRRDVSIADPLPPLGVMIEVPGAALAADSLAQTCDFFAIGTNDLTMYTLAIDRSEEQVAYLYNPLHPAVLRLIQFSVEAALHARIPVSVCGEMAGDPRFAALLVGLGVRELSMTAKALPRVKSRILGLDMQAAGRRARMIMDQVDSGRIATLLDDFNDTVV</sequence>
<evidence type="ECO:0000256" key="14">
    <source>
        <dbReference type="ARBA" id="ARBA00022777"/>
    </source>
</evidence>
<comment type="catalytic activity">
    <reaction evidence="1 17">
        <text>L-histidyl-[protein] + phosphoenolpyruvate = N(pros)-phospho-L-histidyl-[protein] + pyruvate</text>
        <dbReference type="Rhea" id="RHEA:23880"/>
        <dbReference type="Rhea" id="RHEA-COMP:9745"/>
        <dbReference type="Rhea" id="RHEA-COMP:9746"/>
        <dbReference type="ChEBI" id="CHEBI:15361"/>
        <dbReference type="ChEBI" id="CHEBI:29979"/>
        <dbReference type="ChEBI" id="CHEBI:58702"/>
        <dbReference type="ChEBI" id="CHEBI:64837"/>
        <dbReference type="EC" id="2.7.3.9"/>
    </reaction>
</comment>
<name>A0A967CB88_9PROT</name>
<evidence type="ECO:0000256" key="2">
    <source>
        <dbReference type="ARBA" id="ARBA00001946"/>
    </source>
</evidence>
<feature type="active site" description="Proton donor" evidence="18">
    <location>
        <position position="522"/>
    </location>
</feature>
<comment type="caution">
    <text evidence="24">The sequence shown here is derived from an EMBL/GenBank/DDBJ whole genome shotgun (WGS) entry which is preliminary data.</text>
</comment>
<dbReference type="SUPFAM" id="SSF47831">
    <property type="entry name" value="Enzyme I of the PEP:sugar phosphotransferase system HPr-binding (sub)domain"/>
    <property type="match status" value="1"/>
</dbReference>
<evidence type="ECO:0000259" key="21">
    <source>
        <dbReference type="Pfam" id="PF00391"/>
    </source>
</evidence>
<evidence type="ECO:0000256" key="18">
    <source>
        <dbReference type="PIRSR" id="PIRSR000732-1"/>
    </source>
</evidence>
<dbReference type="GO" id="GO:0009401">
    <property type="term" value="P:phosphoenolpyruvate-dependent sugar phosphotransferase system"/>
    <property type="evidence" value="ECO:0007669"/>
    <property type="project" value="UniProtKB-KW"/>
</dbReference>
<dbReference type="PRINTS" id="PR01736">
    <property type="entry name" value="PHPHTRNFRASE"/>
</dbReference>
<feature type="binding site" evidence="19">
    <location>
        <position position="313"/>
    </location>
    <ligand>
        <name>phosphoenolpyruvate</name>
        <dbReference type="ChEBI" id="CHEBI:58702"/>
    </ligand>
</feature>
<evidence type="ECO:0000256" key="12">
    <source>
        <dbReference type="ARBA" id="ARBA00022683"/>
    </source>
</evidence>
<evidence type="ECO:0000256" key="11">
    <source>
        <dbReference type="ARBA" id="ARBA00022679"/>
    </source>
</evidence>
<dbReference type="InterPro" id="IPR000121">
    <property type="entry name" value="PEP_util_C"/>
</dbReference>
<dbReference type="Pfam" id="PF02896">
    <property type="entry name" value="PEP-utilizers_C"/>
    <property type="match status" value="1"/>
</dbReference>
<dbReference type="InterPro" id="IPR024692">
    <property type="entry name" value="PTS_EI"/>
</dbReference>
<dbReference type="Pfam" id="PF00391">
    <property type="entry name" value="PEP-utilizers"/>
    <property type="match status" value="1"/>
</dbReference>
<dbReference type="InterPro" id="IPR036618">
    <property type="entry name" value="PtsI_HPr-bd_sf"/>
</dbReference>
<feature type="binding site" evidence="19">
    <location>
        <position position="349"/>
    </location>
    <ligand>
        <name>phosphoenolpyruvate</name>
        <dbReference type="ChEBI" id="CHEBI:58702"/>
    </ligand>
</feature>
<dbReference type="GO" id="GO:0016301">
    <property type="term" value="F:kinase activity"/>
    <property type="evidence" value="ECO:0007669"/>
    <property type="project" value="UniProtKB-KW"/>
</dbReference>
<dbReference type="AlphaFoldDB" id="A0A967CB88"/>
<evidence type="ECO:0000256" key="19">
    <source>
        <dbReference type="PIRSR" id="PIRSR000732-2"/>
    </source>
</evidence>
<evidence type="ECO:0000256" key="7">
    <source>
        <dbReference type="ARBA" id="ARBA00016544"/>
    </source>
</evidence>
<keyword evidence="10 17" id="KW-0762">Sugar transport</keyword>
<keyword evidence="9 17" id="KW-0963">Cytoplasm</keyword>
<feature type="domain" description="Phosphotransferase system enzyme I N-terminal" evidence="23">
    <location>
        <begin position="17"/>
        <end position="143"/>
    </location>
</feature>
<accession>A0A967CB88</accession>
<gene>
    <name evidence="24" type="primary">ptsP</name>
    <name evidence="24" type="ORF">HBA54_05335</name>
</gene>
<dbReference type="Pfam" id="PF05524">
    <property type="entry name" value="PEP-utilisers_N"/>
    <property type="match status" value="1"/>
</dbReference>
<evidence type="ECO:0000256" key="9">
    <source>
        <dbReference type="ARBA" id="ARBA00022490"/>
    </source>
</evidence>
<dbReference type="Gene3D" id="3.50.30.10">
    <property type="entry name" value="Phosphohistidine domain"/>
    <property type="match status" value="1"/>
</dbReference>
<evidence type="ECO:0000256" key="15">
    <source>
        <dbReference type="ARBA" id="ARBA00022842"/>
    </source>
</evidence>
<evidence type="ECO:0000256" key="3">
    <source>
        <dbReference type="ARBA" id="ARBA00002728"/>
    </source>
</evidence>
<evidence type="ECO:0000256" key="17">
    <source>
        <dbReference type="PIRNR" id="PIRNR000732"/>
    </source>
</evidence>
<comment type="cofactor">
    <cofactor evidence="2 17 20">
        <name>Mg(2+)</name>
        <dbReference type="ChEBI" id="CHEBI:18420"/>
    </cofactor>
</comment>
<dbReference type="InterPro" id="IPR036637">
    <property type="entry name" value="Phosphohistidine_dom_sf"/>
</dbReference>
<dbReference type="InterPro" id="IPR008279">
    <property type="entry name" value="PEP-util_enz_mobile_dom"/>
</dbReference>
<evidence type="ECO:0000259" key="22">
    <source>
        <dbReference type="Pfam" id="PF02896"/>
    </source>
</evidence>
<feature type="domain" description="PEP-utilising enzyme mobile" evidence="21">
    <location>
        <begin position="170"/>
        <end position="242"/>
    </location>
</feature>
<evidence type="ECO:0000256" key="10">
    <source>
        <dbReference type="ARBA" id="ARBA00022597"/>
    </source>
</evidence>
<dbReference type="NCBIfam" id="TIGR01417">
    <property type="entry name" value="PTS_I_fam"/>
    <property type="match status" value="1"/>
</dbReference>
<dbReference type="InterPro" id="IPR008731">
    <property type="entry name" value="PTS_EIN"/>
</dbReference>
<comment type="similarity">
    <text evidence="5 17">Belongs to the PEP-utilizing enzyme family.</text>
</comment>
<comment type="subcellular location">
    <subcellularLocation>
        <location evidence="4 17">Cytoplasm</location>
    </subcellularLocation>
</comment>
<feature type="binding site" evidence="20">
    <location>
        <position position="451"/>
    </location>
    <ligand>
        <name>Mg(2+)</name>
        <dbReference type="ChEBI" id="CHEBI:18420"/>
    </ligand>
</feature>
<dbReference type="Gene3D" id="1.10.274.10">
    <property type="entry name" value="PtsI, HPr-binding domain"/>
    <property type="match status" value="1"/>
</dbReference>
<evidence type="ECO:0000256" key="13">
    <source>
        <dbReference type="ARBA" id="ARBA00022723"/>
    </source>
</evidence>
<feature type="active site" description="Tele-phosphohistidine intermediate" evidence="18">
    <location>
        <position position="206"/>
    </location>
</feature>
<keyword evidence="12 17" id="KW-0598">Phosphotransferase system</keyword>
<dbReference type="SUPFAM" id="SSF51621">
    <property type="entry name" value="Phosphoenolpyruvate/pyruvate domain"/>
    <property type="match status" value="1"/>
</dbReference>
<evidence type="ECO:0000259" key="23">
    <source>
        <dbReference type="Pfam" id="PF05524"/>
    </source>
</evidence>
<dbReference type="InterPro" id="IPR006318">
    <property type="entry name" value="PTS_EI-like"/>
</dbReference>
<dbReference type="RefSeq" id="WP_167222131.1">
    <property type="nucleotide sequence ID" value="NZ_JAAQPH010000003.1"/>
</dbReference>
<dbReference type="Proteomes" id="UP000761264">
    <property type="component" value="Unassembled WGS sequence"/>
</dbReference>
<keyword evidence="11 17" id="KW-0808">Transferase</keyword>
<feature type="binding site" evidence="19">
    <location>
        <position position="485"/>
    </location>
    <ligand>
        <name>phosphoenolpyruvate</name>
        <dbReference type="ChEBI" id="CHEBI:58702"/>
    </ligand>
</feature>
<dbReference type="InterPro" id="IPR040442">
    <property type="entry name" value="Pyrv_kinase-like_dom_sf"/>
</dbReference>
<evidence type="ECO:0000256" key="16">
    <source>
        <dbReference type="ARBA" id="ARBA00033235"/>
    </source>
</evidence>
<evidence type="ECO:0000313" key="25">
    <source>
        <dbReference type="Proteomes" id="UP000761264"/>
    </source>
</evidence>
<dbReference type="SUPFAM" id="SSF52009">
    <property type="entry name" value="Phosphohistidine domain"/>
    <property type="match status" value="1"/>
</dbReference>
<evidence type="ECO:0000256" key="5">
    <source>
        <dbReference type="ARBA" id="ARBA00007837"/>
    </source>
</evidence>
<feature type="domain" description="PEP-utilising enzyme C-terminal" evidence="22">
    <location>
        <begin position="270"/>
        <end position="559"/>
    </location>
</feature>
<dbReference type="GO" id="GO:0005737">
    <property type="term" value="C:cytoplasm"/>
    <property type="evidence" value="ECO:0007669"/>
    <property type="project" value="UniProtKB-SubCell"/>
</dbReference>
<dbReference type="InterPro" id="IPR015813">
    <property type="entry name" value="Pyrv/PenolPyrv_kinase-like_dom"/>
</dbReference>
<dbReference type="InterPro" id="IPR050499">
    <property type="entry name" value="PEP-utilizing_PTS_enzyme"/>
</dbReference>
<comment type="function">
    <text evidence="3 17">General (non sugar-specific) component of the phosphoenolpyruvate-dependent sugar phosphotransferase system (sugar PTS). This major carbohydrate active-transport system catalyzes the phosphorylation of incoming sugar substrates concomitantly with their translocation across the cell membrane. Enzyme I transfers the phosphoryl group from phosphoenolpyruvate (PEP) to the phosphoryl carrier protein (HPr).</text>
</comment>
<keyword evidence="15 17" id="KW-0460">Magnesium</keyword>
<keyword evidence="8 17" id="KW-0813">Transport</keyword>
<keyword evidence="14 17" id="KW-0418">Kinase</keyword>
<dbReference type="PANTHER" id="PTHR46244:SF3">
    <property type="entry name" value="PHOSPHOENOLPYRUVATE-PROTEIN PHOSPHOTRANSFERASE"/>
    <property type="match status" value="1"/>
</dbReference>
<protein>
    <recommendedName>
        <fullName evidence="7 17">Phosphoenolpyruvate-protein phosphotransferase</fullName>
        <ecNumber evidence="6 17">2.7.3.9</ecNumber>
    </recommendedName>
    <alternativeName>
        <fullName evidence="16 17">Phosphotransferase system, enzyme I</fullName>
    </alternativeName>
</protein>
<evidence type="ECO:0000256" key="6">
    <source>
        <dbReference type="ARBA" id="ARBA00012232"/>
    </source>
</evidence>
<keyword evidence="25" id="KW-1185">Reference proteome</keyword>
<evidence type="ECO:0000313" key="24">
    <source>
        <dbReference type="EMBL" id="NIA68009.1"/>
    </source>
</evidence>